<dbReference type="SUPFAM" id="SSF52540">
    <property type="entry name" value="P-loop containing nucleoside triphosphate hydrolases"/>
    <property type="match status" value="1"/>
</dbReference>
<dbReference type="SMART" id="SM00490">
    <property type="entry name" value="HELICc"/>
    <property type="match status" value="1"/>
</dbReference>
<dbReference type="EMBL" id="BSBI01000013">
    <property type="protein sequence ID" value="GLF98110.1"/>
    <property type="molecule type" value="Genomic_DNA"/>
</dbReference>
<accession>A0ABQ5P6B3</accession>
<keyword evidence="4" id="KW-1185">Reference proteome</keyword>
<evidence type="ECO:0000259" key="2">
    <source>
        <dbReference type="PROSITE" id="PS51194"/>
    </source>
</evidence>
<dbReference type="InterPro" id="IPR006935">
    <property type="entry name" value="Helicase/UvrB_N"/>
</dbReference>
<dbReference type="PROSITE" id="PS51194">
    <property type="entry name" value="HELICASE_CTER"/>
    <property type="match status" value="1"/>
</dbReference>
<dbReference type="CDD" id="cd18785">
    <property type="entry name" value="SF2_C"/>
    <property type="match status" value="1"/>
</dbReference>
<dbReference type="InterPro" id="IPR001650">
    <property type="entry name" value="Helicase_C-like"/>
</dbReference>
<dbReference type="InterPro" id="IPR005114">
    <property type="entry name" value="Helicase_assoc"/>
</dbReference>
<feature type="domain" description="Helicase ATP-binding" evidence="1">
    <location>
        <begin position="19"/>
        <end position="208"/>
    </location>
</feature>
<keyword evidence="3" id="KW-0347">Helicase</keyword>
<dbReference type="PROSITE" id="PS51192">
    <property type="entry name" value="HELICASE_ATP_BIND_1"/>
    <property type="match status" value="1"/>
</dbReference>
<comment type="caution">
    <text evidence="3">The sequence shown here is derived from an EMBL/GenBank/DDBJ whole genome shotgun (WGS) entry which is preliminary data.</text>
</comment>
<dbReference type="GO" id="GO:0004386">
    <property type="term" value="F:helicase activity"/>
    <property type="evidence" value="ECO:0007669"/>
    <property type="project" value="UniProtKB-KW"/>
</dbReference>
<dbReference type="PANTHER" id="PTHR33418:SF1">
    <property type="entry name" value="HELICASE-ASSOCIATED DOMAIN-CONTAINING PROTEIN"/>
    <property type="match status" value="1"/>
</dbReference>
<dbReference type="RefSeq" id="WP_323450098.1">
    <property type="nucleotide sequence ID" value="NZ_BSBI01000013.1"/>
</dbReference>
<dbReference type="Gene3D" id="6.10.140.530">
    <property type="match status" value="4"/>
</dbReference>
<dbReference type="PANTHER" id="PTHR33418">
    <property type="entry name" value="HELICASE-ASSOCIATED"/>
    <property type="match status" value="1"/>
</dbReference>
<proteinExistence type="predicted"/>
<keyword evidence="3" id="KW-0378">Hydrolase</keyword>
<name>A0ABQ5P6B3_9ACTN</name>
<dbReference type="InterPro" id="IPR014001">
    <property type="entry name" value="Helicase_ATP-bd"/>
</dbReference>
<keyword evidence="3" id="KW-0067">ATP-binding</keyword>
<evidence type="ECO:0000313" key="4">
    <source>
        <dbReference type="Proteomes" id="UP001291653"/>
    </source>
</evidence>
<reference evidence="3 4" key="1">
    <citation type="submission" date="2022-10" db="EMBL/GenBank/DDBJ databases">
        <title>Draft genome sequence of Streptomyces sp. YSPA8.</title>
        <authorList>
            <person name="Moriuchi R."/>
            <person name="Dohra H."/>
            <person name="Yamamura H."/>
            <person name="Kodani S."/>
        </authorList>
    </citation>
    <scope>NUCLEOTIDE SEQUENCE [LARGE SCALE GENOMIC DNA]</scope>
    <source>
        <strain evidence="3 4">YSPA8</strain>
    </source>
</reference>
<evidence type="ECO:0000259" key="1">
    <source>
        <dbReference type="PROSITE" id="PS51192"/>
    </source>
</evidence>
<dbReference type="InterPro" id="IPR027417">
    <property type="entry name" value="P-loop_NTPase"/>
</dbReference>
<dbReference type="Gene3D" id="3.40.50.300">
    <property type="entry name" value="P-loop containing nucleotide triphosphate hydrolases"/>
    <property type="match status" value="2"/>
</dbReference>
<dbReference type="Pfam" id="PF03457">
    <property type="entry name" value="HA"/>
    <property type="match status" value="5"/>
</dbReference>
<dbReference type="Pfam" id="PF00271">
    <property type="entry name" value="Helicase_C"/>
    <property type="match status" value="1"/>
</dbReference>
<organism evidence="3 4">
    <name type="scientific">Streptomyces yaizuensis</name>
    <dbReference type="NCBI Taxonomy" id="2989713"/>
    <lineage>
        <taxon>Bacteria</taxon>
        <taxon>Bacillati</taxon>
        <taxon>Actinomycetota</taxon>
        <taxon>Actinomycetes</taxon>
        <taxon>Kitasatosporales</taxon>
        <taxon>Streptomycetaceae</taxon>
        <taxon>Streptomyces</taxon>
    </lineage>
</organism>
<sequence length="847" mass="93716">MNTTTPLWAHQEEAVEAVCCALRETVRTLVVMACGSGKTRVAFEAAGVLAPSEPVLIVVPTLDLLAQTLGAWQGASGREGLGRVVAVCSDREVMDRDTRADLTALEVTVTTDPAELAGVLSGPGRVTAAVTYQSVPVLVAAHRDHGARPWRFAVVDEAHRSAGVQGRKWSMVHDQVLVPVERRLYLTATPRITTGEGGEDGAVISMDDEKIFGRVSYRLPYARARALGLLAGYRVIVAVVTDAEVRRLALAGERDPEVFRVGRTAVSAPMLARQIAVLRAMDEFGIRRLLTYHHRVRDARWFARTLPAVAALLHPGAGVELVTDCVHGKQSGRQRRQILELLRPDGPQRVVISNARVLGEGVDTPAVEAVAFVDGRDSAIDTVQALGRAMRLDGTPDKTASVIIPVLLEPGQDAATALESCAYKTVWRVAQALRDHDDELAAYFDQRRILLGRGSGPGTADELPAWLHFSGAPVPASFAAAIGVQMVRHASAAWEEYYGAAKEWTERHGDLSGLQVSVITPSGLRLGDWIVRQRDLAARGKLPPDRYRRLDALGMVWDRHRAAEVRYLAAAREFHREHGHLRVPTAYRTPDGEPLGDYLSRVRLGETPVTCEQKADLTALGMRWKRHADEAWQRNMAAARAFRERHGHLLVPAKYVTDDDPPIRLGAWFNNLRTRRDALTAEQRRELDDLGMVWDVNAHLRQRYLDAATVYYQEHGNLLVPQSYRTPAPDHLGLGTWISEQRQQYAKGTLTAEQIAQLEAIGMVWDLKAYRWNTHLRAATVYYQEHGNLLVPQSYRTPAPDDLGLGTWISEQRRQYAKGILTEGQIARLEAIGMVWSVHRQPGGRRG</sequence>
<keyword evidence="3" id="KW-0547">Nucleotide-binding</keyword>
<evidence type="ECO:0000313" key="3">
    <source>
        <dbReference type="EMBL" id="GLF98110.1"/>
    </source>
</evidence>
<dbReference type="SMART" id="SM00487">
    <property type="entry name" value="DEXDc"/>
    <property type="match status" value="1"/>
</dbReference>
<dbReference type="Proteomes" id="UP001291653">
    <property type="component" value="Unassembled WGS sequence"/>
</dbReference>
<dbReference type="Pfam" id="PF04851">
    <property type="entry name" value="ResIII"/>
    <property type="match status" value="1"/>
</dbReference>
<protein>
    <submittedName>
        <fullName evidence="3">DEAD/DEAH box helicase</fullName>
    </submittedName>
</protein>
<gene>
    <name evidence="3" type="ORF">SYYSPA8_27455</name>
</gene>
<feature type="domain" description="Helicase C-terminal" evidence="2">
    <location>
        <begin position="276"/>
        <end position="441"/>
    </location>
</feature>